<organism evidence="1 2">
    <name type="scientific">Legionella busanensis</name>
    <dbReference type="NCBI Taxonomy" id="190655"/>
    <lineage>
        <taxon>Bacteria</taxon>
        <taxon>Pseudomonadati</taxon>
        <taxon>Pseudomonadota</taxon>
        <taxon>Gammaproteobacteria</taxon>
        <taxon>Legionellales</taxon>
        <taxon>Legionellaceae</taxon>
        <taxon>Legionella</taxon>
    </lineage>
</organism>
<name>A0A378JJX7_9GAMM</name>
<accession>A0A378JJX7</accession>
<sequence length="64" mass="6870">MASTNNILAGLKKNLVSSGVEISQESPVENNTAKKMPNFSPAQDMTRVLQECLTKKGAPNLVPK</sequence>
<evidence type="ECO:0000313" key="2">
    <source>
        <dbReference type="Proteomes" id="UP000254794"/>
    </source>
</evidence>
<keyword evidence="2" id="KW-1185">Reference proteome</keyword>
<reference evidence="1 2" key="1">
    <citation type="submission" date="2018-06" db="EMBL/GenBank/DDBJ databases">
        <authorList>
            <consortium name="Pathogen Informatics"/>
            <person name="Doyle S."/>
        </authorList>
    </citation>
    <scope>NUCLEOTIDE SEQUENCE [LARGE SCALE GENOMIC DNA]</scope>
    <source>
        <strain evidence="1 2">NCTC13316</strain>
    </source>
</reference>
<gene>
    <name evidence="1" type="ORF">NCTC13316_00706</name>
</gene>
<evidence type="ECO:0000313" key="1">
    <source>
        <dbReference type="EMBL" id="STX50623.1"/>
    </source>
</evidence>
<protein>
    <submittedName>
        <fullName evidence="1">Uncharacterized protein</fullName>
    </submittedName>
</protein>
<dbReference type="Proteomes" id="UP000254794">
    <property type="component" value="Unassembled WGS sequence"/>
</dbReference>
<dbReference type="AlphaFoldDB" id="A0A378JJX7"/>
<dbReference type="RefSeq" id="WP_115330328.1">
    <property type="nucleotide sequence ID" value="NZ_CAAAHP010000004.1"/>
</dbReference>
<dbReference type="EMBL" id="UGOD01000001">
    <property type="protein sequence ID" value="STX50623.1"/>
    <property type="molecule type" value="Genomic_DNA"/>
</dbReference>
<proteinExistence type="predicted"/>